<dbReference type="RefSeq" id="WP_272459862.1">
    <property type="nucleotide sequence ID" value="NZ_JAGTJJ010000080.1"/>
</dbReference>
<gene>
    <name evidence="2" type="ORF">KEG57_49890</name>
</gene>
<evidence type="ECO:0000256" key="1">
    <source>
        <dbReference type="SAM" id="MobiDB-lite"/>
    </source>
</evidence>
<evidence type="ECO:0000313" key="2">
    <source>
        <dbReference type="EMBL" id="MDC3988677.1"/>
    </source>
</evidence>
<sequence length="208" mass="21655">MAEAASEYVPVRRDVLANLQASAAAGAATLREYGNRAREAVVTEAKAFPSTARSLVQPIGVGAVLAYIATLDEVKNSETVKKQWWLLPAALLAIGYILRRKNSPHASAVVSAGAVLFVQAYRNRPKEEPQAQAPAKPAGGDTAGVPQALPVMHPIDDRTAWIQSGGQWVRVQLAAPVRPALPQQTAPAAAALVAQDPAAALAAAAFAA</sequence>
<dbReference type="AlphaFoldDB" id="A0A9X3XEF9"/>
<dbReference type="Proteomes" id="UP001151081">
    <property type="component" value="Unassembled WGS sequence"/>
</dbReference>
<dbReference type="EMBL" id="JAGTJJ010000080">
    <property type="protein sequence ID" value="MDC3988677.1"/>
    <property type="molecule type" value="Genomic_DNA"/>
</dbReference>
<feature type="region of interest" description="Disordered" evidence="1">
    <location>
        <begin position="126"/>
        <end position="145"/>
    </location>
</feature>
<name>A0A9X3XEF9_9BACT</name>
<organism evidence="2 3">
    <name type="scientific">Polyangium jinanense</name>
    <dbReference type="NCBI Taxonomy" id="2829994"/>
    <lineage>
        <taxon>Bacteria</taxon>
        <taxon>Pseudomonadati</taxon>
        <taxon>Myxococcota</taxon>
        <taxon>Polyangia</taxon>
        <taxon>Polyangiales</taxon>
        <taxon>Polyangiaceae</taxon>
        <taxon>Polyangium</taxon>
    </lineage>
</organism>
<accession>A0A9X3XEF9</accession>
<reference evidence="2 3" key="1">
    <citation type="submission" date="2021-04" db="EMBL/GenBank/DDBJ databases">
        <title>Genome analysis of Polyangium sp.</title>
        <authorList>
            <person name="Li Y."/>
            <person name="Wang J."/>
        </authorList>
    </citation>
    <scope>NUCLEOTIDE SEQUENCE [LARGE SCALE GENOMIC DNA]</scope>
    <source>
        <strain evidence="2 3">SDU14</strain>
    </source>
</reference>
<evidence type="ECO:0000313" key="3">
    <source>
        <dbReference type="Proteomes" id="UP001151081"/>
    </source>
</evidence>
<protein>
    <submittedName>
        <fullName evidence="2">Uncharacterized protein</fullName>
    </submittedName>
</protein>
<comment type="caution">
    <text evidence="2">The sequence shown here is derived from an EMBL/GenBank/DDBJ whole genome shotgun (WGS) entry which is preliminary data.</text>
</comment>
<keyword evidence="3" id="KW-1185">Reference proteome</keyword>
<proteinExistence type="predicted"/>